<reference evidence="2 3" key="1">
    <citation type="submission" date="2015-06" db="EMBL/GenBank/DDBJ databases">
        <title>Draft genome sequence of beer spoilage bacterium Megasphaera cerevisiae type strain 20462.</title>
        <authorList>
            <person name="Kutumbaka K."/>
            <person name="Pasmowitz J."/>
            <person name="Mategko J."/>
            <person name="Reyes D."/>
            <person name="Friedrich A."/>
            <person name="Han S."/>
            <person name="Martens-Habbena W."/>
            <person name="Neal-McKinney J."/>
            <person name="Janagama H.K."/>
            <person name="Nadala C."/>
            <person name="Samadpour M."/>
        </authorList>
    </citation>
    <scope>NUCLEOTIDE SEQUENCE [LARGE SCALE GENOMIC DNA]</scope>
    <source>
        <strain evidence="2 3">DSM 20462</strain>
    </source>
</reference>
<comment type="caution">
    <text evidence="2">The sequence shown here is derived from an EMBL/GenBank/DDBJ whole genome shotgun (WGS) entry which is preliminary data.</text>
</comment>
<keyword evidence="1" id="KW-1133">Transmembrane helix</keyword>
<organism evidence="2 3">
    <name type="scientific">Megasphaera cerevisiae DSM 20462</name>
    <dbReference type="NCBI Taxonomy" id="1122219"/>
    <lineage>
        <taxon>Bacteria</taxon>
        <taxon>Bacillati</taxon>
        <taxon>Bacillota</taxon>
        <taxon>Negativicutes</taxon>
        <taxon>Veillonellales</taxon>
        <taxon>Veillonellaceae</taxon>
        <taxon>Megasphaera</taxon>
    </lineage>
</organism>
<keyword evidence="1" id="KW-0812">Transmembrane</keyword>
<dbReference type="Proteomes" id="UP000036503">
    <property type="component" value="Unassembled WGS sequence"/>
</dbReference>
<gene>
    <name evidence="2" type="ORF">AB840_05495</name>
</gene>
<evidence type="ECO:0000256" key="1">
    <source>
        <dbReference type="SAM" id="Phobius"/>
    </source>
</evidence>
<sequence>MFYGFHLPDISAGIGTFLDVGCRSVMGPVPQLLWMKISYCIIEIIIQFYIVVYIMIVKFFKYLIAASPYGKTTKCNKKGAVK</sequence>
<dbReference type="InParanoid" id="A0A0J6WXC3"/>
<dbReference type="PATRIC" id="fig|1122219.3.peg.501"/>
<evidence type="ECO:0000313" key="2">
    <source>
        <dbReference type="EMBL" id="KMO86878.1"/>
    </source>
</evidence>
<proteinExistence type="predicted"/>
<keyword evidence="1" id="KW-0472">Membrane</keyword>
<accession>A0A0J6WXC3</accession>
<protein>
    <submittedName>
        <fullName evidence="2">Uncharacterized protein</fullName>
    </submittedName>
</protein>
<keyword evidence="3" id="KW-1185">Reference proteome</keyword>
<feature type="transmembrane region" description="Helical" evidence="1">
    <location>
        <begin position="33"/>
        <end position="56"/>
    </location>
</feature>
<dbReference type="EMBL" id="LEKT01000013">
    <property type="protein sequence ID" value="KMO86878.1"/>
    <property type="molecule type" value="Genomic_DNA"/>
</dbReference>
<name>A0A0J6WXC3_9FIRM</name>
<evidence type="ECO:0000313" key="3">
    <source>
        <dbReference type="Proteomes" id="UP000036503"/>
    </source>
</evidence>
<dbReference type="AlphaFoldDB" id="A0A0J6WXC3"/>